<accession>A0A9D5Q4G0</accession>
<evidence type="ECO:0000313" key="3">
    <source>
        <dbReference type="Proteomes" id="UP000649604"/>
    </source>
</evidence>
<evidence type="ECO:0000313" key="2">
    <source>
        <dbReference type="EMBL" id="MBD3323520.1"/>
    </source>
</evidence>
<dbReference type="InterPro" id="IPR025364">
    <property type="entry name" value="DUF4268"/>
</dbReference>
<dbReference type="Proteomes" id="UP000649604">
    <property type="component" value="Unassembled WGS sequence"/>
</dbReference>
<dbReference type="AlphaFoldDB" id="A0A9D5Q4G0"/>
<dbReference type="GO" id="GO:0003676">
    <property type="term" value="F:nucleic acid binding"/>
    <property type="evidence" value="ECO:0007669"/>
    <property type="project" value="InterPro"/>
</dbReference>
<feature type="domain" description="DUF4268" evidence="1">
    <location>
        <begin position="228"/>
        <end position="362"/>
    </location>
</feature>
<reference evidence="2" key="1">
    <citation type="submission" date="2019-11" db="EMBL/GenBank/DDBJ databases">
        <title>Microbial mats filling the niche in hypersaline microbial mats.</title>
        <authorList>
            <person name="Wong H.L."/>
            <person name="Macleod F.I."/>
            <person name="White R.A. III"/>
            <person name="Burns B.P."/>
        </authorList>
    </citation>
    <scope>NUCLEOTIDE SEQUENCE</scope>
    <source>
        <strain evidence="2">Rbin_158</strain>
    </source>
</reference>
<proteinExistence type="predicted"/>
<evidence type="ECO:0000259" key="1">
    <source>
        <dbReference type="Pfam" id="PF14088"/>
    </source>
</evidence>
<dbReference type="EMBL" id="WJJP01000091">
    <property type="protein sequence ID" value="MBD3323520.1"/>
    <property type="molecule type" value="Genomic_DNA"/>
</dbReference>
<sequence>MYLINRDKNRIEKLEQRVFQELGFRERDNLQEWIANEPQIFGEDLLVIQKEFSGFDDTKERLDLLALDKQGDLVIIENKLDDTGRDVTWQALKYASFCSGLSKENIRKIYQQYLDKADPGVHAEEKLSEFYENSDYEDLILNKGLTQRIILVAAQFRKEVTSTVLWLMNYKLRIQCFRVTPYEMGDQLFLNVEQIIPTKDAEDYMIGIAEKVQDDLETQTELKHRHIIRKEFWTRLIQHMNTKSTLYQNISPSIYNWLGAGSGVRGISLNFGISKTYGRVEVYIDRGDKAENEDIFDQLFAEKEKLEQNFGGALIWERLETKRACRIKSEIDKNVFIKENWEEVIEFMTDSMVQLEKTFKPILAEINSTLKSHA</sequence>
<dbReference type="Pfam" id="PF14088">
    <property type="entry name" value="DUF4268"/>
    <property type="match status" value="1"/>
</dbReference>
<comment type="caution">
    <text evidence="2">The sequence shown here is derived from an EMBL/GenBank/DDBJ whole genome shotgun (WGS) entry which is preliminary data.</text>
</comment>
<protein>
    <submittedName>
        <fullName evidence="2">DUF4268 domain-containing protein</fullName>
    </submittedName>
</protein>
<organism evidence="2 3">
    <name type="scientific">candidate division KSB3 bacterium</name>
    <dbReference type="NCBI Taxonomy" id="2044937"/>
    <lineage>
        <taxon>Bacteria</taxon>
        <taxon>candidate division KSB3</taxon>
    </lineage>
</organism>
<gene>
    <name evidence="2" type="ORF">GF339_02985</name>
</gene>
<name>A0A9D5Q4G0_9BACT</name>
<dbReference type="InterPro" id="IPR011856">
    <property type="entry name" value="tRNA_endonuc-like_dom_sf"/>
</dbReference>
<dbReference type="Gene3D" id="3.40.1350.10">
    <property type="match status" value="1"/>
</dbReference>